<feature type="compositionally biased region" description="Basic and acidic residues" evidence="1">
    <location>
        <begin position="212"/>
        <end position="222"/>
    </location>
</feature>
<evidence type="ECO:0000256" key="1">
    <source>
        <dbReference type="SAM" id="MobiDB-lite"/>
    </source>
</evidence>
<feature type="region of interest" description="Disordered" evidence="1">
    <location>
        <begin position="167"/>
        <end position="276"/>
    </location>
</feature>
<evidence type="ECO:0000313" key="2">
    <source>
        <dbReference type="EMBL" id="GMI27230.1"/>
    </source>
</evidence>
<reference evidence="3" key="1">
    <citation type="journal article" date="2023" name="Commun. Biol.">
        <title>Genome analysis of Parmales, the sister group of diatoms, reveals the evolutionary specialization of diatoms from phago-mixotrophs to photoautotrophs.</title>
        <authorList>
            <person name="Ban H."/>
            <person name="Sato S."/>
            <person name="Yoshikawa S."/>
            <person name="Yamada K."/>
            <person name="Nakamura Y."/>
            <person name="Ichinomiya M."/>
            <person name="Sato N."/>
            <person name="Blanc-Mathieu R."/>
            <person name="Endo H."/>
            <person name="Kuwata A."/>
            <person name="Ogata H."/>
        </authorList>
    </citation>
    <scope>NUCLEOTIDE SEQUENCE [LARGE SCALE GENOMIC DNA]</scope>
</reference>
<proteinExistence type="predicted"/>
<evidence type="ECO:0000313" key="3">
    <source>
        <dbReference type="Proteomes" id="UP001165065"/>
    </source>
</evidence>
<dbReference type="Gene3D" id="1.20.58.2190">
    <property type="match status" value="1"/>
</dbReference>
<gene>
    <name evidence="2" type="ORF">TrCOL_g9476</name>
</gene>
<name>A0A9W7L404_9STRA</name>
<comment type="caution">
    <text evidence="2">The sequence shown here is derived from an EMBL/GenBank/DDBJ whole genome shotgun (WGS) entry which is preliminary data.</text>
</comment>
<accession>A0A9W7L404</accession>
<keyword evidence="3" id="KW-1185">Reference proteome</keyword>
<dbReference type="SUPFAM" id="SSF143503">
    <property type="entry name" value="PUG domain-like"/>
    <property type="match status" value="1"/>
</dbReference>
<dbReference type="AlphaFoldDB" id="A0A9W7L404"/>
<feature type="compositionally biased region" description="Basic and acidic residues" evidence="1">
    <location>
        <begin position="233"/>
        <end position="263"/>
    </location>
</feature>
<dbReference type="EMBL" id="BRYA01000640">
    <property type="protein sequence ID" value="GMI27230.1"/>
    <property type="molecule type" value="Genomic_DNA"/>
</dbReference>
<protein>
    <recommendedName>
        <fullName evidence="4">PUB domain-containing protein</fullName>
    </recommendedName>
</protein>
<dbReference type="Proteomes" id="UP001165065">
    <property type="component" value="Unassembled WGS sequence"/>
</dbReference>
<evidence type="ECO:0008006" key="4">
    <source>
        <dbReference type="Google" id="ProtNLM"/>
    </source>
</evidence>
<dbReference type="InterPro" id="IPR036339">
    <property type="entry name" value="PUB-like_dom_sf"/>
</dbReference>
<dbReference type="CDD" id="cd09212">
    <property type="entry name" value="PUB"/>
    <property type="match status" value="1"/>
</dbReference>
<dbReference type="OrthoDB" id="10590779at2759"/>
<feature type="compositionally biased region" description="Acidic residues" evidence="1">
    <location>
        <begin position="167"/>
        <end position="176"/>
    </location>
</feature>
<organism evidence="2 3">
    <name type="scientific">Triparma columacea</name>
    <dbReference type="NCBI Taxonomy" id="722753"/>
    <lineage>
        <taxon>Eukaryota</taxon>
        <taxon>Sar</taxon>
        <taxon>Stramenopiles</taxon>
        <taxon>Ochrophyta</taxon>
        <taxon>Bolidophyceae</taxon>
        <taxon>Parmales</taxon>
        <taxon>Triparmaceae</taxon>
        <taxon>Triparma</taxon>
    </lineage>
</organism>
<feature type="compositionally biased region" description="Acidic residues" evidence="1">
    <location>
        <begin position="264"/>
        <end position="275"/>
    </location>
</feature>
<feature type="region of interest" description="Disordered" evidence="1">
    <location>
        <begin position="104"/>
        <end position="126"/>
    </location>
</feature>
<sequence>MESPSSDLDRSYRLLTSQNIPQSTSQRVVFLRLKGVPDEIIESALAKIREDRGLDRGGMLEEENKDDWIDRWGHAIAGFVGTVVGVSLVKGVRWLNGDDSNLFGEVKGEEGEEEEEGKDVLDGERGELGMGGEDIAGEEGEHVGTSNNADVNTLSEQAEMDIVEGLIPDDDDENEDGQSYYGGASEGGANQEDSAGIKNSVPLPPMPPLKEATTEEREERRALANSAMKSLRRKQEEKKGGEEVAGQEGREGEGEGAARKEEKLGEEEINTDTDTDTATTAATHVNPNFPLPSPASLKEILAPASSYTPSRLRLLKLFVSNILRFPTSPAYTTIPTTSSQFRAQLGKDDVGGKALRAFGFLEIEGKYVWKGEEERLKVVVDVIKEIENERKTEA</sequence>